<evidence type="ECO:0000256" key="4">
    <source>
        <dbReference type="ARBA" id="ARBA00022764"/>
    </source>
</evidence>
<dbReference type="Proteomes" id="UP001645859">
    <property type="component" value="Unassembled WGS sequence"/>
</dbReference>
<keyword evidence="4" id="KW-0574">Periplasm</keyword>
<dbReference type="Gene3D" id="3.40.190.10">
    <property type="entry name" value="Periplasmic binding protein-like II"/>
    <property type="match status" value="2"/>
</dbReference>
<feature type="chain" id="PRO_5046816368" evidence="5">
    <location>
        <begin position="43"/>
        <end position="368"/>
    </location>
</feature>
<evidence type="ECO:0000256" key="3">
    <source>
        <dbReference type="ARBA" id="ARBA00022729"/>
    </source>
</evidence>
<dbReference type="Pfam" id="PF13416">
    <property type="entry name" value="SBP_bac_8"/>
    <property type="match status" value="1"/>
</dbReference>
<keyword evidence="7" id="KW-1185">Reference proteome</keyword>
<dbReference type="InterPro" id="IPR006059">
    <property type="entry name" value="SBP"/>
</dbReference>
<keyword evidence="3 5" id="KW-0732">Signal</keyword>
<gene>
    <name evidence="6" type="ORF">D3230_04290</name>
</gene>
<comment type="caution">
    <text evidence="6">The sequence shown here is derived from an EMBL/GenBank/DDBJ whole genome shotgun (WGS) entry which is preliminary data.</text>
</comment>
<accession>A0ABS1SD94</accession>
<feature type="signal peptide" evidence="5">
    <location>
        <begin position="1"/>
        <end position="42"/>
    </location>
</feature>
<dbReference type="PANTHER" id="PTHR30006">
    <property type="entry name" value="THIAMINE-BINDING PERIPLASMIC PROTEIN-RELATED"/>
    <property type="match status" value="1"/>
</dbReference>
<organism evidence="6 7">
    <name type="scientific">Leucobacter chromiireducens subsp. solipictus</name>
    <dbReference type="NCBI Taxonomy" id="398235"/>
    <lineage>
        <taxon>Bacteria</taxon>
        <taxon>Bacillati</taxon>
        <taxon>Actinomycetota</taxon>
        <taxon>Actinomycetes</taxon>
        <taxon>Micrococcales</taxon>
        <taxon>Microbacteriaceae</taxon>
        <taxon>Leucobacter</taxon>
    </lineage>
</organism>
<name>A0ABS1SD94_9MICO</name>
<protein>
    <submittedName>
        <fullName evidence="6">Extracellular solute-binding protein</fullName>
    </submittedName>
</protein>
<dbReference type="SUPFAM" id="SSF53850">
    <property type="entry name" value="Periplasmic binding protein-like II"/>
    <property type="match status" value="1"/>
</dbReference>
<dbReference type="PANTHER" id="PTHR30006:SF3">
    <property type="entry name" value="THIAMINE-BINDING PERIPLASMIC PROTEIN"/>
    <property type="match status" value="1"/>
</dbReference>
<evidence type="ECO:0000256" key="1">
    <source>
        <dbReference type="ARBA" id="ARBA00004418"/>
    </source>
</evidence>
<keyword evidence="2" id="KW-0813">Transport</keyword>
<reference evidence="6 7" key="1">
    <citation type="submission" date="2018-09" db="EMBL/GenBank/DDBJ databases">
        <title>Comparative genomics of Leucobacter spp.</title>
        <authorList>
            <person name="Reis A.C."/>
            <person name="Kolvenbach B.A."/>
            <person name="Corvini P.F.X."/>
            <person name="Nunes O.C."/>
        </authorList>
    </citation>
    <scope>NUCLEOTIDE SEQUENCE [LARGE SCALE GENOMIC DNA]</scope>
    <source>
        <strain evidence="6 7">TAN 31504</strain>
    </source>
</reference>
<dbReference type="EMBL" id="QYAC01000002">
    <property type="protein sequence ID" value="MBL3678518.1"/>
    <property type="molecule type" value="Genomic_DNA"/>
</dbReference>
<evidence type="ECO:0000256" key="5">
    <source>
        <dbReference type="SAM" id="SignalP"/>
    </source>
</evidence>
<evidence type="ECO:0000256" key="2">
    <source>
        <dbReference type="ARBA" id="ARBA00022448"/>
    </source>
</evidence>
<evidence type="ECO:0000313" key="7">
    <source>
        <dbReference type="Proteomes" id="UP001645859"/>
    </source>
</evidence>
<proteinExistence type="predicted"/>
<evidence type="ECO:0000313" key="6">
    <source>
        <dbReference type="EMBL" id="MBL3678518.1"/>
    </source>
</evidence>
<sequence length="368" mass="38542">MVATCSGNGKGTSKLRARVFSGIPAIVLVSLTLAGCSTPGDAAPPERNVGPVTAGEIAPNSLEGVHLAFASSGGVYQEGIEQAIWEPFMEASGAVIAQDAFDLGKLQAMVEGGSVSWDIVHNSAVDTGAQCGTLLQELDLDLIDTSQVPEDLEIQECGVPAPYLGYVVAYNTELFGDNPPTSAADFFDLKKFPGNRGVAQTSWADYPIIEFAMVAEGEDPADLAVSDIAPALDKFAGLGDKLVGWTTGAQAQQQLESGEVAMSLVWTSRGYGAALAGAPVAPMWQDSFMSVDYLGIPKGVKDPEAAHLAINYLLGAKQQEEMVPLNGMAPVNKDAAPVVDDLLSTWLVSDHADLARNANIDFWVGVSV</sequence>
<comment type="subcellular location">
    <subcellularLocation>
        <location evidence="1">Periplasm</location>
    </subcellularLocation>
</comment>